<dbReference type="AlphaFoldDB" id="T5AER8"/>
<name>T5AER8_OPHSC</name>
<evidence type="ECO:0000259" key="4">
    <source>
        <dbReference type="Pfam" id="PF20778"/>
    </source>
</evidence>
<evidence type="ECO:0000256" key="1">
    <source>
        <dbReference type="SAM" id="MobiDB-lite"/>
    </source>
</evidence>
<feature type="region of interest" description="Disordered" evidence="1">
    <location>
        <begin position="651"/>
        <end position="678"/>
    </location>
</feature>
<dbReference type="EMBL" id="KE652186">
    <property type="protein sequence ID" value="EQL03955.1"/>
    <property type="molecule type" value="Genomic_DNA"/>
</dbReference>
<accession>T5AER8</accession>
<feature type="domain" description="SLS1 C-terminal" evidence="4">
    <location>
        <begin position="404"/>
        <end position="749"/>
    </location>
</feature>
<dbReference type="InterPro" id="IPR048401">
    <property type="entry name" value="SLS1_C"/>
</dbReference>
<evidence type="ECO:0000259" key="3">
    <source>
        <dbReference type="Pfam" id="PF20776"/>
    </source>
</evidence>
<proteinExistence type="predicted"/>
<feature type="domain" description="SLS1 first KH" evidence="2">
    <location>
        <begin position="233"/>
        <end position="290"/>
    </location>
</feature>
<dbReference type="InterPro" id="IPR048400">
    <property type="entry name" value="SLS1_N"/>
</dbReference>
<dbReference type="Pfam" id="PF14611">
    <property type="entry name" value="KH_SLS1_1"/>
    <property type="match status" value="1"/>
</dbReference>
<feature type="region of interest" description="Disordered" evidence="1">
    <location>
        <begin position="90"/>
        <end position="121"/>
    </location>
</feature>
<dbReference type="InterPro" id="IPR032741">
    <property type="entry name" value="Sls1_KH-1"/>
</dbReference>
<organism evidence="5 6">
    <name type="scientific">Ophiocordyceps sinensis (strain Co18 / CGMCC 3.14243)</name>
    <name type="common">Yarsagumba caterpillar fungus</name>
    <name type="synonym">Hirsutella sinensis</name>
    <dbReference type="NCBI Taxonomy" id="911162"/>
    <lineage>
        <taxon>Eukaryota</taxon>
        <taxon>Fungi</taxon>
        <taxon>Dikarya</taxon>
        <taxon>Ascomycota</taxon>
        <taxon>Pezizomycotina</taxon>
        <taxon>Sordariomycetes</taxon>
        <taxon>Hypocreomycetidae</taxon>
        <taxon>Hypocreales</taxon>
        <taxon>Ophiocordycipitaceae</taxon>
        <taxon>Ophiocordyceps</taxon>
    </lineage>
</organism>
<dbReference type="Pfam" id="PF20778">
    <property type="entry name" value="SLS1_C"/>
    <property type="match status" value="1"/>
</dbReference>
<evidence type="ECO:0000313" key="5">
    <source>
        <dbReference type="EMBL" id="EQL03955.1"/>
    </source>
</evidence>
<feature type="domain" description="SLS1 N-terminal" evidence="3">
    <location>
        <begin position="122"/>
        <end position="214"/>
    </location>
</feature>
<gene>
    <name evidence="5" type="ORF">OCS_00354</name>
</gene>
<dbReference type="Pfam" id="PF20776">
    <property type="entry name" value="SLS1_N"/>
    <property type="match status" value="1"/>
</dbReference>
<protein>
    <submittedName>
        <fullName evidence="5">Uncharacterized protein</fullName>
    </submittedName>
</protein>
<evidence type="ECO:0000259" key="2">
    <source>
        <dbReference type="Pfam" id="PF14611"/>
    </source>
</evidence>
<dbReference type="GO" id="GO:0005743">
    <property type="term" value="C:mitochondrial inner membrane"/>
    <property type="evidence" value="ECO:0007669"/>
    <property type="project" value="InterPro"/>
</dbReference>
<dbReference type="eggNOG" id="ENOG502S4E9">
    <property type="taxonomic scope" value="Eukaryota"/>
</dbReference>
<feature type="compositionally biased region" description="Basic and acidic residues" evidence="1">
    <location>
        <begin position="659"/>
        <end position="672"/>
    </location>
</feature>
<dbReference type="OrthoDB" id="5392646at2759"/>
<dbReference type="HOGENOM" id="CLU_011385_1_0_1"/>
<sequence>MVSRASVLPRLFLPCRVPMVLSRATPRPGGLLDYHEFSPDSGPEFEATMTRLVNDEYHHDFLMKRTLGLESLGRPVTVLILKNPDKIRERREPRPVLDNKSGPIGTPLSIGDALPKEEESESETLAQVMENLEELRPKDRVALSLLETKKLARALEYGFTREQLKSYLAARNSKPTELYSWIVKQELRKAARAESLSPKQQTISKIMNTWNVHVRGRRTGPDNLRVWLGLPRPVFDLLFSPSSPALRTLTAYCKQWRIIPSPTECQLKISAPEVIWRRILARIDKIIQSIMTQTVPFKSARKHSIPRTILDELERITNTSLRYKHSNSELSILWFADESIHQPNQGPEQESQRTEDRPNAVLRLLLAQQADQHPARVDIMPSFEREEPVDGFMAAVHHHRGDRALPWYHRMQKWSRHVYPASRRDYVKRPVRRTCLFEKLWLPTPFFKAGEASSTNRITATFGHVLHSGSKPVSGFNTMRRLLSPIIPHPAALSSFGLESDKPVVQATTIILNFSPEQGRKPSHGQASIRIQIPVDPDCDLSKLTLSPGSTLEGILAPWNVTDVLLPDERVDVRLAQQRVLRLDSDQPSLKEFLAMSEINLVGGHIKTPKRAYFSIPKNWRPARPRAIEPAESTKLVQSVTELVEMAKAVKSTKPAKTANEEARPDGEARPDEEAESLAQQRTDVPYLFVSLEVHQMVDVELDGCTLRYNSIEAGHGGQRQEISLSVSDCHSGEPEAANKTKSFLQVVENIAFGQAFPWHKGNRKVNDHLCFEAVDWDMIDDTAELHEVTMQQMEAAAPPAEEDANLLPGQADAEEARGAAAAGQADTEEARDAAAAKHSPSRTQGGAAKSPAASAQDPDWVARLRSMVRRN</sequence>
<reference evidence="5 6" key="1">
    <citation type="journal article" date="2013" name="Chin. Sci. Bull.">
        <title>Genome survey uncovers the secrets of sex and lifestyle in caterpillar fungus.</title>
        <authorList>
            <person name="Hu X."/>
            <person name="Zhang Y."/>
            <person name="Xiao G."/>
            <person name="Zheng P."/>
            <person name="Xia Y."/>
            <person name="Zhang X."/>
            <person name="St Leger R.J."/>
            <person name="Liu X."/>
            <person name="Wang C."/>
        </authorList>
    </citation>
    <scope>NUCLEOTIDE SEQUENCE [LARGE SCALE GENOMIC DNA]</scope>
    <source>
        <strain evidence="6">Co18 / CGMCC 3.14243</strain>
        <tissue evidence="5">Fruit-body</tissue>
    </source>
</reference>
<feature type="region of interest" description="Disordered" evidence="1">
    <location>
        <begin position="814"/>
        <end position="872"/>
    </location>
</feature>
<evidence type="ECO:0000313" key="6">
    <source>
        <dbReference type="Proteomes" id="UP000019374"/>
    </source>
</evidence>
<dbReference type="Proteomes" id="UP000019374">
    <property type="component" value="Unassembled WGS sequence"/>
</dbReference>